<dbReference type="AlphaFoldDB" id="A0A9Q8SC69"/>
<accession>A0A9Q8SC69</accession>
<dbReference type="KEGG" id="clup:CLUP02_01021"/>
<proteinExistence type="predicted"/>
<sequence length="211" mass="23617">MYVDAILGHRTAPEKCYVSQAAVLRLDADKGPFCLPDATAVGLLCFFNHESEHLHGVSRNSFGRYLPTYGYTAPPLPRSWDTLRQAAGRARRRYLQVQHVPVPSFLSSVKTKQSIVETNTKAVKQTLRPICPSRPFDTFPGPRTIPSSVVVHCHCQRQCLAVADATADKPSPRSRHRPKLAHPESRSTFPRPPFKLDELAHGFRKLEGRPT</sequence>
<gene>
    <name evidence="2" type="ORF">CLUP02_01021</name>
</gene>
<dbReference type="GeneID" id="73335076"/>
<dbReference type="EMBL" id="CP019471">
    <property type="protein sequence ID" value="UQC74373.1"/>
    <property type="molecule type" value="Genomic_DNA"/>
</dbReference>
<evidence type="ECO:0000256" key="1">
    <source>
        <dbReference type="SAM" id="MobiDB-lite"/>
    </source>
</evidence>
<feature type="region of interest" description="Disordered" evidence="1">
    <location>
        <begin position="165"/>
        <end position="195"/>
    </location>
</feature>
<protein>
    <submittedName>
        <fullName evidence="2">Uncharacterized protein</fullName>
    </submittedName>
</protein>
<keyword evidence="3" id="KW-1185">Reference proteome</keyword>
<dbReference type="RefSeq" id="XP_049136023.1">
    <property type="nucleotide sequence ID" value="XM_049280066.1"/>
</dbReference>
<evidence type="ECO:0000313" key="3">
    <source>
        <dbReference type="Proteomes" id="UP000830671"/>
    </source>
</evidence>
<dbReference type="Proteomes" id="UP000830671">
    <property type="component" value="Chromosome 1"/>
</dbReference>
<name>A0A9Q8SC69_9PEZI</name>
<organism evidence="2 3">
    <name type="scientific">Colletotrichum lupini</name>
    <dbReference type="NCBI Taxonomy" id="145971"/>
    <lineage>
        <taxon>Eukaryota</taxon>
        <taxon>Fungi</taxon>
        <taxon>Dikarya</taxon>
        <taxon>Ascomycota</taxon>
        <taxon>Pezizomycotina</taxon>
        <taxon>Sordariomycetes</taxon>
        <taxon>Hypocreomycetidae</taxon>
        <taxon>Glomerellales</taxon>
        <taxon>Glomerellaceae</taxon>
        <taxon>Colletotrichum</taxon>
        <taxon>Colletotrichum acutatum species complex</taxon>
    </lineage>
</organism>
<reference evidence="2" key="1">
    <citation type="journal article" date="2021" name="Mol. Plant Microbe Interact.">
        <title>Complete Genome Sequence of the Plant-Pathogenic Fungus Colletotrichum lupini.</title>
        <authorList>
            <person name="Baroncelli R."/>
            <person name="Pensec F."/>
            <person name="Da Lio D."/>
            <person name="Boufleur T."/>
            <person name="Vicente I."/>
            <person name="Sarrocco S."/>
            <person name="Picot A."/>
            <person name="Baraldi E."/>
            <person name="Sukno S."/>
            <person name="Thon M."/>
            <person name="Le Floch G."/>
        </authorList>
    </citation>
    <scope>NUCLEOTIDE SEQUENCE</scope>
    <source>
        <strain evidence="2">IMI 504893</strain>
    </source>
</reference>
<evidence type="ECO:0000313" key="2">
    <source>
        <dbReference type="EMBL" id="UQC74373.1"/>
    </source>
</evidence>